<dbReference type="InterPro" id="IPR003421">
    <property type="entry name" value="Opine_DH"/>
</dbReference>
<reference evidence="4" key="1">
    <citation type="journal article" date="2023" name="Microbiol Resour">
        <title>Genome Sequences of Rhodoplanes serenus and Two Thermotolerant Strains, Rhodoplanes tepidamans and 'Rhodoplanes cryptolactis,' Further Refine the Genus.</title>
        <authorList>
            <person name="Rayyan A.A."/>
            <person name="Kyndt J.A."/>
        </authorList>
    </citation>
    <scope>NUCLEOTIDE SEQUENCE</scope>
    <source>
        <strain evidence="4">DSM 9987</strain>
    </source>
</reference>
<dbReference type="InterPro" id="IPR013328">
    <property type="entry name" value="6PGD_dom2"/>
</dbReference>
<protein>
    <submittedName>
        <fullName evidence="4">NAD/NADP octopine/nopaline dehydrogenase family protein</fullName>
    </submittedName>
</protein>
<accession>A0ABT5J7A2</accession>
<feature type="chain" id="PRO_5047057934" evidence="1">
    <location>
        <begin position="21"/>
        <end position="359"/>
    </location>
</feature>
<dbReference type="InterPro" id="IPR051729">
    <property type="entry name" value="Opine/Lysopine_DH"/>
</dbReference>
<proteinExistence type="predicted"/>
<evidence type="ECO:0000256" key="1">
    <source>
        <dbReference type="SAM" id="SignalP"/>
    </source>
</evidence>
<dbReference type="Proteomes" id="UP001165652">
    <property type="component" value="Unassembled WGS sequence"/>
</dbReference>
<organism evidence="4 5">
    <name type="scientific">Rhodoplanes tepidamans</name>
    <name type="common">Rhodoplanes cryptolactis</name>
    <dbReference type="NCBI Taxonomy" id="200616"/>
    <lineage>
        <taxon>Bacteria</taxon>
        <taxon>Pseudomonadati</taxon>
        <taxon>Pseudomonadota</taxon>
        <taxon>Alphaproteobacteria</taxon>
        <taxon>Hyphomicrobiales</taxon>
        <taxon>Nitrobacteraceae</taxon>
        <taxon>Rhodoplanes</taxon>
    </lineage>
</organism>
<dbReference type="InterPro" id="IPR036291">
    <property type="entry name" value="NAD(P)-bd_dom_sf"/>
</dbReference>
<dbReference type="EMBL" id="JAQQLI010000008">
    <property type="protein sequence ID" value="MDC7785533.1"/>
    <property type="molecule type" value="Genomic_DNA"/>
</dbReference>
<dbReference type="PANTHER" id="PTHR38015:SF1">
    <property type="entry name" value="OPINE DEHYDROGENASE DOMAIN-CONTAINING PROTEIN"/>
    <property type="match status" value="1"/>
</dbReference>
<dbReference type="Pfam" id="PF02317">
    <property type="entry name" value="Octopine_DH"/>
    <property type="match status" value="1"/>
</dbReference>
<evidence type="ECO:0000259" key="2">
    <source>
        <dbReference type="Pfam" id="PF02317"/>
    </source>
</evidence>
<keyword evidence="5" id="KW-1185">Reference proteome</keyword>
<dbReference type="Pfam" id="PF03807">
    <property type="entry name" value="F420_oxidored"/>
    <property type="match status" value="1"/>
</dbReference>
<dbReference type="SUPFAM" id="SSF51735">
    <property type="entry name" value="NAD(P)-binding Rossmann-fold domains"/>
    <property type="match status" value="1"/>
</dbReference>
<feature type="domain" description="Pyrroline-5-carboxylate reductase catalytic N-terminal" evidence="3">
    <location>
        <begin position="2"/>
        <end position="99"/>
    </location>
</feature>
<evidence type="ECO:0000313" key="4">
    <source>
        <dbReference type="EMBL" id="MDC7785533.1"/>
    </source>
</evidence>
<gene>
    <name evidence="4" type="ORF">PQJ73_07550</name>
</gene>
<dbReference type="InterPro" id="IPR028939">
    <property type="entry name" value="P5C_Rdtase_cat_N"/>
</dbReference>
<feature type="signal peptide" evidence="1">
    <location>
        <begin position="1"/>
        <end position="20"/>
    </location>
</feature>
<reference evidence="4" key="2">
    <citation type="submission" date="2023-02" db="EMBL/GenBank/DDBJ databases">
        <authorList>
            <person name="Rayyan A."/>
            <person name="Meyer T."/>
            <person name="Kyndt J.A."/>
        </authorList>
    </citation>
    <scope>NUCLEOTIDE SEQUENCE</scope>
    <source>
        <strain evidence="4">DSM 9987</strain>
    </source>
</reference>
<comment type="caution">
    <text evidence="4">The sequence shown here is derived from an EMBL/GenBank/DDBJ whole genome shotgun (WGS) entry which is preliminary data.</text>
</comment>
<keyword evidence="1" id="KW-0732">Signal</keyword>
<evidence type="ECO:0000259" key="3">
    <source>
        <dbReference type="Pfam" id="PF03807"/>
    </source>
</evidence>
<dbReference type="Gene3D" id="3.40.50.720">
    <property type="entry name" value="NAD(P)-binding Rossmann-like Domain"/>
    <property type="match status" value="1"/>
</dbReference>
<name>A0ABT5J7A2_RHOTP</name>
<dbReference type="InterPro" id="IPR008927">
    <property type="entry name" value="6-PGluconate_DH-like_C_sf"/>
</dbReference>
<dbReference type="SUPFAM" id="SSF48179">
    <property type="entry name" value="6-phosphogluconate dehydrogenase C-terminal domain-like"/>
    <property type="match status" value="1"/>
</dbReference>
<feature type="domain" description="Opine dehydrogenase" evidence="2">
    <location>
        <begin position="189"/>
        <end position="324"/>
    </location>
</feature>
<sequence length="359" mass="36965">MRVGILGAGAIAFASASVLAAAGHQATLWSPSGRSTASFGPRARIVAKGAITGACEVTIAATAAQAVAGADAVLIAVDAGGHVAVMEAAAPHLVSGQVVMVSAAHSLGALVLSKLAAARGTRPVIVSWSTSIGTASKTAVGEVDMRSVRPRIQASVMPYGETAAALGLCAALFGDRFEARADAIEIGLLANANPVFHVPAMLLNVARIEHGETWAPYAQTTVAVGRLMEALDRERIALGAALGATIHSVNEHFHRSFEIPLGTMAEMNATLAARGRGPRGPTSTAHRFLAQDIPYGLVFAAALARRAGVPAPVHEATITLADAALGRDHRAENAILSCLRLEDRPWSEIVRLATEGWLG</sequence>
<dbReference type="PANTHER" id="PTHR38015">
    <property type="entry name" value="BLR6086 PROTEIN"/>
    <property type="match status" value="1"/>
</dbReference>
<dbReference type="RefSeq" id="WP_272776372.1">
    <property type="nucleotide sequence ID" value="NZ_JAQQLI010000008.1"/>
</dbReference>
<dbReference type="Gene3D" id="1.10.1040.10">
    <property type="entry name" value="N-(1-d-carboxylethyl)-l-norvaline Dehydrogenase, domain 2"/>
    <property type="match status" value="1"/>
</dbReference>
<evidence type="ECO:0000313" key="5">
    <source>
        <dbReference type="Proteomes" id="UP001165652"/>
    </source>
</evidence>